<evidence type="ECO:0000256" key="7">
    <source>
        <dbReference type="ARBA" id="ARBA00023329"/>
    </source>
</evidence>
<keyword evidence="3 8" id="KW-0963">Cytoplasm</keyword>
<comment type="subcellular location">
    <subcellularLocation>
        <location evidence="8 9">Cytoplasm</location>
    </subcellularLocation>
    <subcellularLocation>
        <location evidence="8 9">Cytoplasmic vesicle</location>
        <location evidence="8 9">COPI-coated vesicle membrane</location>
        <topology evidence="8 9">Peripheral membrane protein</topology>
        <orientation evidence="8 9">Cytoplasmic side</orientation>
    </subcellularLocation>
    <subcellularLocation>
        <location evidence="8 9">Golgi apparatus membrane</location>
        <topology evidence="8 9">Peripheral membrane protein</topology>
        <orientation evidence="8 9">Cytoplasmic side</orientation>
    </subcellularLocation>
</comment>
<dbReference type="GO" id="GO:0030126">
    <property type="term" value="C:COPI vesicle coat"/>
    <property type="evidence" value="ECO:0007669"/>
    <property type="project" value="UniProtKB-UniRule"/>
</dbReference>
<protein>
    <recommendedName>
        <fullName evidence="8">Coatomer subunit delta</fullName>
    </recommendedName>
</protein>
<evidence type="ECO:0000256" key="6">
    <source>
        <dbReference type="ARBA" id="ARBA00023034"/>
    </source>
</evidence>
<gene>
    <name evidence="11" type="ORF">CTI12_AA064960</name>
</gene>
<accession>A0A2U1PII8</accession>
<dbReference type="OrthoDB" id="10266042at2759"/>
<name>A0A2U1PII8_ARTAN</name>
<evidence type="ECO:0000256" key="5">
    <source>
        <dbReference type="ARBA" id="ARBA00022927"/>
    </source>
</evidence>
<keyword evidence="7 8" id="KW-0968">Cytoplasmic vesicle</keyword>
<dbReference type="Proteomes" id="UP000245207">
    <property type="component" value="Unassembled WGS sequence"/>
</dbReference>
<dbReference type="Pfam" id="PF00928">
    <property type="entry name" value="Adap_comp_sub"/>
    <property type="match status" value="1"/>
</dbReference>
<evidence type="ECO:0000313" key="11">
    <source>
        <dbReference type="EMBL" id="PWA85575.1"/>
    </source>
</evidence>
<reference evidence="11 12" key="1">
    <citation type="journal article" date="2018" name="Mol. Plant">
        <title>The genome of Artemisia annua provides insight into the evolution of Asteraceae family and artemisinin biosynthesis.</title>
        <authorList>
            <person name="Shen Q."/>
            <person name="Zhang L."/>
            <person name="Liao Z."/>
            <person name="Wang S."/>
            <person name="Yan T."/>
            <person name="Shi P."/>
            <person name="Liu M."/>
            <person name="Fu X."/>
            <person name="Pan Q."/>
            <person name="Wang Y."/>
            <person name="Lv Z."/>
            <person name="Lu X."/>
            <person name="Zhang F."/>
            <person name="Jiang W."/>
            <person name="Ma Y."/>
            <person name="Chen M."/>
            <person name="Hao X."/>
            <person name="Li L."/>
            <person name="Tang Y."/>
            <person name="Lv G."/>
            <person name="Zhou Y."/>
            <person name="Sun X."/>
            <person name="Brodelius P.E."/>
            <person name="Rose J.K.C."/>
            <person name="Tang K."/>
        </authorList>
    </citation>
    <scope>NUCLEOTIDE SEQUENCE [LARGE SCALE GENOMIC DNA]</scope>
    <source>
        <strain evidence="12">cv. Huhao1</strain>
        <tissue evidence="11">Leaf</tissue>
    </source>
</reference>
<keyword evidence="8" id="KW-0472">Membrane</keyword>
<dbReference type="PANTHER" id="PTHR10121">
    <property type="entry name" value="COATOMER SUBUNIT DELTA"/>
    <property type="match status" value="1"/>
</dbReference>
<comment type="caution">
    <text evidence="11">The sequence shown here is derived from an EMBL/GenBank/DDBJ whole genome shotgun (WGS) entry which is preliminary data.</text>
</comment>
<dbReference type="GO" id="GO:0006888">
    <property type="term" value="P:endoplasmic reticulum to Golgi vesicle-mediated transport"/>
    <property type="evidence" value="ECO:0007669"/>
    <property type="project" value="TreeGrafter"/>
</dbReference>
<comment type="similarity">
    <text evidence="1 8">Belongs to the adaptor complexes medium subunit family. Delta-COP subfamily.</text>
</comment>
<keyword evidence="12" id="KW-1185">Reference proteome</keyword>
<evidence type="ECO:0000256" key="9">
    <source>
        <dbReference type="RuleBase" id="RU366052"/>
    </source>
</evidence>
<comment type="function">
    <text evidence="8">The coatomer is a cytosolic protein complex that binds to dilysine motifs and reversibly associates with Golgi non-clathrin-coated vesicles, which further mediate biosynthetic protein transport from the ER, via the Golgi up to the trans Golgi network. Coatomer complex is required for budding from Golgi membranes, and is essential for the retrograde Golgi-to-ER transport of dilysine-tagged proteins.</text>
</comment>
<evidence type="ECO:0000256" key="1">
    <source>
        <dbReference type="ARBA" id="ARBA00010516"/>
    </source>
</evidence>
<dbReference type="GO" id="GO:0015031">
    <property type="term" value="P:protein transport"/>
    <property type="evidence" value="ECO:0007669"/>
    <property type="project" value="UniProtKB-KW"/>
</dbReference>
<dbReference type="GO" id="GO:0000139">
    <property type="term" value="C:Golgi membrane"/>
    <property type="evidence" value="ECO:0007669"/>
    <property type="project" value="UniProtKB-SubCell"/>
</dbReference>
<evidence type="ECO:0000256" key="8">
    <source>
        <dbReference type="RuleBase" id="RU364018"/>
    </source>
</evidence>
<keyword evidence="5 8" id="KW-0653">Protein transport</keyword>
<proteinExistence type="inferred from homology"/>
<comment type="subunit">
    <text evidence="8">Oligomeric complex that consists of at least the alpha, beta, beta', gamma, delta, epsilon and zeta subunits.</text>
</comment>
<dbReference type="GO" id="GO:0006890">
    <property type="term" value="P:retrograde vesicle-mediated transport, Golgi to endoplasmic reticulum"/>
    <property type="evidence" value="ECO:0007669"/>
    <property type="project" value="UniProtKB-UniRule"/>
</dbReference>
<dbReference type="GO" id="GO:0051645">
    <property type="term" value="P:Golgi localization"/>
    <property type="evidence" value="ECO:0007669"/>
    <property type="project" value="TreeGrafter"/>
</dbReference>
<dbReference type="AlphaFoldDB" id="A0A2U1PII8"/>
<sequence>MEGLKATLDSKGIRNFRVNGILQVEVDELENVKFKIKVENRGSPAIDFDAKSSIDRGIFFKKSILGFKGDDPSFPAGQTRPLHWSFKTKDESNIPIKINCGTSAVGEHTKVRIAYDAFELFDLENVQISVPVKAEKAEIKKASIGRAWYDPGESIEHSKVHWSLLVIDDSNRYGSLEFLVPGAVDLSDFFPISLKFTATSTFSNLKVDILPLRKTDDPPKFVHHKELVAAKDDYLIVV</sequence>
<dbReference type="InterPro" id="IPR036168">
    <property type="entry name" value="AP2_Mu_C_sf"/>
</dbReference>
<keyword evidence="2 8" id="KW-0813">Transport</keyword>
<dbReference type="InterPro" id="IPR028565">
    <property type="entry name" value="MHD"/>
</dbReference>
<evidence type="ECO:0000259" key="10">
    <source>
        <dbReference type="PROSITE" id="PS51072"/>
    </source>
</evidence>
<evidence type="ECO:0000256" key="2">
    <source>
        <dbReference type="ARBA" id="ARBA00022448"/>
    </source>
</evidence>
<organism evidence="11 12">
    <name type="scientific">Artemisia annua</name>
    <name type="common">Sweet wormwood</name>
    <dbReference type="NCBI Taxonomy" id="35608"/>
    <lineage>
        <taxon>Eukaryota</taxon>
        <taxon>Viridiplantae</taxon>
        <taxon>Streptophyta</taxon>
        <taxon>Embryophyta</taxon>
        <taxon>Tracheophyta</taxon>
        <taxon>Spermatophyta</taxon>
        <taxon>Magnoliopsida</taxon>
        <taxon>eudicotyledons</taxon>
        <taxon>Gunneridae</taxon>
        <taxon>Pentapetalae</taxon>
        <taxon>asterids</taxon>
        <taxon>campanulids</taxon>
        <taxon>Asterales</taxon>
        <taxon>Asteraceae</taxon>
        <taxon>Asteroideae</taxon>
        <taxon>Anthemideae</taxon>
        <taxon>Artemisiinae</taxon>
        <taxon>Artemisia</taxon>
    </lineage>
</organism>
<evidence type="ECO:0000256" key="4">
    <source>
        <dbReference type="ARBA" id="ARBA00022892"/>
    </source>
</evidence>
<feature type="domain" description="MHD" evidence="10">
    <location>
        <begin position="1"/>
        <end position="237"/>
    </location>
</feature>
<keyword evidence="6 8" id="KW-0333">Golgi apparatus</keyword>
<keyword evidence="4 8" id="KW-0931">ER-Golgi transport</keyword>
<dbReference type="EMBL" id="PKPP01001106">
    <property type="protein sequence ID" value="PWA85575.1"/>
    <property type="molecule type" value="Genomic_DNA"/>
</dbReference>
<dbReference type="STRING" id="35608.A0A2U1PII8"/>
<dbReference type="InterPro" id="IPR027059">
    <property type="entry name" value="Coatomer_dsu"/>
</dbReference>
<evidence type="ECO:0000313" key="12">
    <source>
        <dbReference type="Proteomes" id="UP000245207"/>
    </source>
</evidence>
<dbReference type="PANTHER" id="PTHR10121:SF0">
    <property type="entry name" value="COATOMER SUBUNIT DELTA"/>
    <property type="match status" value="1"/>
</dbReference>
<dbReference type="PROSITE" id="PS51072">
    <property type="entry name" value="MHD"/>
    <property type="match status" value="1"/>
</dbReference>
<dbReference type="SUPFAM" id="SSF49447">
    <property type="entry name" value="Second domain of Mu2 adaptin subunit (ap50) of ap2 adaptor"/>
    <property type="match status" value="1"/>
</dbReference>
<evidence type="ECO:0000256" key="3">
    <source>
        <dbReference type="ARBA" id="ARBA00022490"/>
    </source>
</evidence>